<name>A0A4R3N0K7_9GAMM</name>
<evidence type="ECO:0000313" key="7">
    <source>
        <dbReference type="EMBL" id="TCT21436.1"/>
    </source>
</evidence>
<dbReference type="Pfam" id="PF03888">
    <property type="entry name" value="MucB_RseB"/>
    <property type="match status" value="1"/>
</dbReference>
<dbReference type="Gene3D" id="3.30.200.100">
    <property type="entry name" value="MucB/RseB, C-terminal domain"/>
    <property type="match status" value="1"/>
</dbReference>
<reference evidence="7 8" key="1">
    <citation type="submission" date="2019-03" db="EMBL/GenBank/DDBJ databases">
        <title>Genomic Encyclopedia of Type Strains, Phase IV (KMG-IV): sequencing the most valuable type-strain genomes for metagenomic binning, comparative biology and taxonomic classification.</title>
        <authorList>
            <person name="Goeker M."/>
        </authorList>
    </citation>
    <scope>NUCLEOTIDE SEQUENCE [LARGE SCALE GENOMIC DNA]</scope>
    <source>
        <strain evidence="7 8">DSM 13587</strain>
    </source>
</reference>
<dbReference type="GO" id="GO:0032885">
    <property type="term" value="P:regulation of polysaccharide biosynthetic process"/>
    <property type="evidence" value="ECO:0007669"/>
    <property type="project" value="TreeGrafter"/>
</dbReference>
<dbReference type="PANTHER" id="PTHR38782:SF1">
    <property type="entry name" value="SIGMA-E FACTOR REGULATORY PROTEIN RSEB"/>
    <property type="match status" value="1"/>
</dbReference>
<evidence type="ECO:0000256" key="2">
    <source>
        <dbReference type="ARBA" id="ARBA00008150"/>
    </source>
</evidence>
<dbReference type="InterPro" id="IPR038484">
    <property type="entry name" value="MucB/RseB_C_sf"/>
</dbReference>
<accession>A0A4R3N0K7</accession>
<keyword evidence="8" id="KW-1185">Reference proteome</keyword>
<comment type="caution">
    <text evidence="7">The sequence shown here is derived from an EMBL/GenBank/DDBJ whole genome shotgun (WGS) entry which is preliminary data.</text>
</comment>
<comment type="subcellular location">
    <subcellularLocation>
        <location evidence="1">Periplasm</location>
    </subcellularLocation>
</comment>
<dbReference type="GO" id="GO:0045152">
    <property type="term" value="F:antisigma factor binding"/>
    <property type="evidence" value="ECO:0007669"/>
    <property type="project" value="TreeGrafter"/>
</dbReference>
<dbReference type="OrthoDB" id="7067274at2"/>
<dbReference type="GO" id="GO:0030288">
    <property type="term" value="C:outer membrane-bounded periplasmic space"/>
    <property type="evidence" value="ECO:0007669"/>
    <property type="project" value="TreeGrafter"/>
</dbReference>
<keyword evidence="4" id="KW-0574">Periplasm</keyword>
<dbReference type="RefSeq" id="WP_132977024.1">
    <property type="nucleotide sequence ID" value="NZ_SMAO01000004.1"/>
</dbReference>
<evidence type="ECO:0000259" key="6">
    <source>
        <dbReference type="Pfam" id="PF17188"/>
    </source>
</evidence>
<feature type="domain" description="MucB/RseB N-terminal" evidence="5">
    <location>
        <begin position="47"/>
        <end position="209"/>
    </location>
</feature>
<feature type="domain" description="MucB/RseB C-terminal" evidence="6">
    <location>
        <begin position="232"/>
        <end position="325"/>
    </location>
</feature>
<keyword evidence="3" id="KW-0732">Signal</keyword>
<dbReference type="InterPro" id="IPR033434">
    <property type="entry name" value="MucB/RseB_N"/>
</dbReference>
<dbReference type="Gene3D" id="2.50.20.10">
    <property type="entry name" value="Lipoprotein localisation LolA/LolB/LppX"/>
    <property type="match status" value="1"/>
</dbReference>
<dbReference type="Pfam" id="PF17188">
    <property type="entry name" value="MucB_RseB_C"/>
    <property type="match status" value="1"/>
</dbReference>
<dbReference type="EMBL" id="SMAO01000004">
    <property type="protein sequence ID" value="TCT21436.1"/>
    <property type="molecule type" value="Genomic_DNA"/>
</dbReference>
<organism evidence="7 8">
    <name type="scientific">Thiobaca trueperi</name>
    <dbReference type="NCBI Taxonomy" id="127458"/>
    <lineage>
        <taxon>Bacteria</taxon>
        <taxon>Pseudomonadati</taxon>
        <taxon>Pseudomonadota</taxon>
        <taxon>Gammaproteobacteria</taxon>
        <taxon>Chromatiales</taxon>
        <taxon>Chromatiaceae</taxon>
        <taxon>Thiobaca</taxon>
    </lineage>
</organism>
<evidence type="ECO:0000256" key="1">
    <source>
        <dbReference type="ARBA" id="ARBA00004418"/>
    </source>
</evidence>
<dbReference type="PIRSF" id="PIRSF005427">
    <property type="entry name" value="RseB"/>
    <property type="match status" value="1"/>
</dbReference>
<evidence type="ECO:0000256" key="4">
    <source>
        <dbReference type="ARBA" id="ARBA00022764"/>
    </source>
</evidence>
<proteinExistence type="inferred from homology"/>
<evidence type="ECO:0000256" key="3">
    <source>
        <dbReference type="ARBA" id="ARBA00022729"/>
    </source>
</evidence>
<protein>
    <submittedName>
        <fullName evidence="7">MucB/RseB-like sigma(E) regulatory protein</fullName>
    </submittedName>
</protein>
<evidence type="ECO:0000259" key="5">
    <source>
        <dbReference type="Pfam" id="PF03888"/>
    </source>
</evidence>
<sequence length="333" mass="36217">MRRSPVHWIAGLGAILCGIGWIQVVAASDGEPVEPVPQTATAPAIDTLLERMATALRTVNYEGTLVYLHDNRLETLNLLHRVEQGQIQERLISLTGPLRAVTQAHDRVMCVLPDGHPISIERQGGGRILGVGGINPVLLGKHYRIQSAGVARVAGRETDVVAIVPRDHLRYGYRFHIDRETALPLKSDLIDQHEDPLEQLMFTTISFQPSDGVAPEATFEPSVRSAPATQVQASSRWRFDNPPAGFQLVMHRDMPQSDGAPAEHFLFTDPLSAYSIYVESGAQDGLDEPTHIGAVHAIGRKINGYQVTVVGEVPAATVEAAIAGVHRLPETTD</sequence>
<dbReference type="InterPro" id="IPR033436">
    <property type="entry name" value="MucB/RseB_C"/>
</dbReference>
<comment type="similarity">
    <text evidence="2">Belongs to the RseB family.</text>
</comment>
<gene>
    <name evidence="7" type="ORF">EDC35_104293</name>
</gene>
<dbReference type="InterPro" id="IPR005588">
    <property type="entry name" value="MucB_RseB"/>
</dbReference>
<dbReference type="PANTHER" id="PTHR38782">
    <property type="match status" value="1"/>
</dbReference>
<dbReference type="CDD" id="cd16327">
    <property type="entry name" value="RseB"/>
    <property type="match status" value="1"/>
</dbReference>
<dbReference type="Proteomes" id="UP000295717">
    <property type="component" value="Unassembled WGS sequence"/>
</dbReference>
<evidence type="ECO:0000313" key="8">
    <source>
        <dbReference type="Proteomes" id="UP000295717"/>
    </source>
</evidence>
<dbReference type="AlphaFoldDB" id="A0A4R3N0K7"/>